<name>A0A7W6BVU1_9HYPH</name>
<feature type="binding site" evidence="3">
    <location>
        <position position="223"/>
    </location>
    <ligand>
        <name>Fe cation</name>
        <dbReference type="ChEBI" id="CHEBI:24875"/>
    </ligand>
</feature>
<dbReference type="PANTHER" id="PTHR30006">
    <property type="entry name" value="THIAMINE-BINDING PERIPLASMIC PROTEIN-RELATED"/>
    <property type="match status" value="1"/>
</dbReference>
<dbReference type="Pfam" id="PF01547">
    <property type="entry name" value="SBP_bac_1"/>
    <property type="match status" value="1"/>
</dbReference>
<evidence type="ECO:0000313" key="6">
    <source>
        <dbReference type="Proteomes" id="UP000531216"/>
    </source>
</evidence>
<sequence length="330" mass="34593">MTRRLSASLAALAGILLSGSALAADASGAITLYTSQPNDQMTAVVEAFRKDNPDVTVEIFRAGTTELMAKLQAEFAAGGSPADVVLIADTVAMTQLKEADRLLPYTEAPVEGIPANLVDPDRTYFGTKLLTTGIIYNTDEVKTAPTSWNDLKAEDAASQLIMPSPLYSGAAVVHVGTMTQAPAFGWDYYEALADGGAVAGQGNGTVLEAVARGEKSYGMIVDYMAMNAKAKGSPVAFVFPSEGVSTITQPVAILKGTDNPDAAKAFVDWQLGRAAQEQSVAQGYFPVIEGMAPPAGYPDPKTLRVLATDSAKLVQDEADLKARFSDLFGG</sequence>
<evidence type="ECO:0000256" key="3">
    <source>
        <dbReference type="PIRSR" id="PIRSR002825-1"/>
    </source>
</evidence>
<dbReference type="SUPFAM" id="SSF53850">
    <property type="entry name" value="Periplasmic binding protein-like II"/>
    <property type="match status" value="1"/>
</dbReference>
<evidence type="ECO:0000256" key="4">
    <source>
        <dbReference type="SAM" id="SignalP"/>
    </source>
</evidence>
<dbReference type="InterPro" id="IPR026045">
    <property type="entry name" value="Ferric-bd"/>
</dbReference>
<dbReference type="EMBL" id="JACIDO010000004">
    <property type="protein sequence ID" value="MBB3936013.1"/>
    <property type="molecule type" value="Genomic_DNA"/>
</dbReference>
<feature type="signal peptide" evidence="4">
    <location>
        <begin position="1"/>
        <end position="23"/>
    </location>
</feature>
<organism evidence="5 6">
    <name type="scientific">Aureimonas phyllosphaerae</name>
    <dbReference type="NCBI Taxonomy" id="1166078"/>
    <lineage>
        <taxon>Bacteria</taxon>
        <taxon>Pseudomonadati</taxon>
        <taxon>Pseudomonadota</taxon>
        <taxon>Alphaproteobacteria</taxon>
        <taxon>Hyphomicrobiales</taxon>
        <taxon>Aurantimonadaceae</taxon>
        <taxon>Aureimonas</taxon>
    </lineage>
</organism>
<protein>
    <submittedName>
        <fullName evidence="5">Iron(III) transport system substrate-binding protein</fullName>
    </submittedName>
</protein>
<keyword evidence="3" id="KW-0479">Metal-binding</keyword>
<dbReference type="RefSeq" id="WP_090963524.1">
    <property type="nucleotide sequence ID" value="NZ_FOOA01000009.1"/>
</dbReference>
<evidence type="ECO:0000256" key="2">
    <source>
        <dbReference type="ARBA" id="ARBA00022764"/>
    </source>
</evidence>
<keyword evidence="1 4" id="KW-0732">Signal</keyword>
<proteinExistence type="predicted"/>
<dbReference type="CDD" id="cd13547">
    <property type="entry name" value="PBP2_Fbp_like_2"/>
    <property type="match status" value="1"/>
</dbReference>
<dbReference type="Gene3D" id="3.40.190.10">
    <property type="entry name" value="Periplasmic binding protein-like II"/>
    <property type="match status" value="2"/>
</dbReference>
<evidence type="ECO:0000256" key="1">
    <source>
        <dbReference type="ARBA" id="ARBA00022729"/>
    </source>
</evidence>
<dbReference type="GO" id="GO:0046872">
    <property type="term" value="F:metal ion binding"/>
    <property type="evidence" value="ECO:0007669"/>
    <property type="project" value="UniProtKB-KW"/>
</dbReference>
<keyword evidence="2" id="KW-0574">Periplasm</keyword>
<dbReference type="Proteomes" id="UP000531216">
    <property type="component" value="Unassembled WGS sequence"/>
</dbReference>
<keyword evidence="6" id="KW-1185">Reference proteome</keyword>
<dbReference type="InterPro" id="IPR006059">
    <property type="entry name" value="SBP"/>
</dbReference>
<keyword evidence="3" id="KW-0408">Iron</keyword>
<dbReference type="PIRSF" id="PIRSF002825">
    <property type="entry name" value="CfbpA"/>
    <property type="match status" value="1"/>
</dbReference>
<evidence type="ECO:0000313" key="5">
    <source>
        <dbReference type="EMBL" id="MBB3936013.1"/>
    </source>
</evidence>
<reference evidence="5 6" key="1">
    <citation type="submission" date="2020-08" db="EMBL/GenBank/DDBJ databases">
        <title>Genomic Encyclopedia of Type Strains, Phase IV (KMG-IV): sequencing the most valuable type-strain genomes for metagenomic binning, comparative biology and taxonomic classification.</title>
        <authorList>
            <person name="Goeker M."/>
        </authorList>
    </citation>
    <scope>NUCLEOTIDE SEQUENCE [LARGE SCALE GENOMIC DNA]</scope>
    <source>
        <strain evidence="5 6">DSM 25024</strain>
    </source>
</reference>
<accession>A0A7W6BVU1</accession>
<dbReference type="AlphaFoldDB" id="A0A7W6BVU1"/>
<feature type="chain" id="PRO_5031111865" evidence="4">
    <location>
        <begin position="24"/>
        <end position="330"/>
    </location>
</feature>
<comment type="caution">
    <text evidence="5">The sequence shown here is derived from an EMBL/GenBank/DDBJ whole genome shotgun (WGS) entry which is preliminary data.</text>
</comment>
<gene>
    <name evidence="5" type="ORF">GGR05_002163</name>
</gene>
<dbReference type="OrthoDB" id="305758at2"/>